<evidence type="ECO:0000313" key="2">
    <source>
        <dbReference type="Proteomes" id="UP000619479"/>
    </source>
</evidence>
<dbReference type="EMBL" id="BOMH01000039">
    <property type="protein sequence ID" value="GID67492.1"/>
    <property type="molecule type" value="Genomic_DNA"/>
</dbReference>
<keyword evidence="2" id="KW-1185">Reference proteome</keyword>
<dbReference type="AlphaFoldDB" id="A0A919M693"/>
<comment type="caution">
    <text evidence="1">The sequence shown here is derived from an EMBL/GenBank/DDBJ whole genome shotgun (WGS) entry which is preliminary data.</text>
</comment>
<organism evidence="1 2">
    <name type="scientific">Actinoplanes cyaneus</name>
    <dbReference type="NCBI Taxonomy" id="52696"/>
    <lineage>
        <taxon>Bacteria</taxon>
        <taxon>Bacillati</taxon>
        <taxon>Actinomycetota</taxon>
        <taxon>Actinomycetes</taxon>
        <taxon>Micromonosporales</taxon>
        <taxon>Micromonosporaceae</taxon>
        <taxon>Actinoplanes</taxon>
    </lineage>
</organism>
<name>A0A919M693_9ACTN</name>
<protein>
    <submittedName>
        <fullName evidence="1">Uncharacterized protein</fullName>
    </submittedName>
</protein>
<reference evidence="1" key="1">
    <citation type="submission" date="2021-01" db="EMBL/GenBank/DDBJ databases">
        <title>Whole genome shotgun sequence of Actinoplanes cyaneus NBRC 14990.</title>
        <authorList>
            <person name="Komaki H."/>
            <person name="Tamura T."/>
        </authorList>
    </citation>
    <scope>NUCLEOTIDE SEQUENCE</scope>
    <source>
        <strain evidence="1">NBRC 14990</strain>
    </source>
</reference>
<accession>A0A919M693</accession>
<proteinExistence type="predicted"/>
<sequence>MLRALRPAPRATQPTLWARPIQSAPMPRVTPGPMAGGGAARLAAGRLRAAAVVFFAGRAAG</sequence>
<gene>
    <name evidence="1" type="ORF">Acy02nite_53730</name>
</gene>
<evidence type="ECO:0000313" key="1">
    <source>
        <dbReference type="EMBL" id="GID67492.1"/>
    </source>
</evidence>
<dbReference type="Proteomes" id="UP000619479">
    <property type="component" value="Unassembled WGS sequence"/>
</dbReference>